<dbReference type="CDD" id="cd00293">
    <property type="entry name" value="USP-like"/>
    <property type="match status" value="1"/>
</dbReference>
<evidence type="ECO:0000313" key="3">
    <source>
        <dbReference type="EMBL" id="HIU64829.1"/>
    </source>
</evidence>
<comment type="caution">
    <text evidence="3">The sequence shown here is derived from an EMBL/GenBank/DDBJ whole genome shotgun (WGS) entry which is preliminary data.</text>
</comment>
<dbReference type="Pfam" id="PF00582">
    <property type="entry name" value="Usp"/>
    <property type="match status" value="1"/>
</dbReference>
<feature type="domain" description="UspA" evidence="2">
    <location>
        <begin position="1"/>
        <end position="145"/>
    </location>
</feature>
<reference evidence="3" key="2">
    <citation type="journal article" date="2021" name="PeerJ">
        <title>Extensive microbial diversity within the chicken gut microbiome revealed by metagenomics and culture.</title>
        <authorList>
            <person name="Gilroy R."/>
            <person name="Ravi A."/>
            <person name="Getino M."/>
            <person name="Pursley I."/>
            <person name="Horton D.L."/>
            <person name="Alikhan N.F."/>
            <person name="Baker D."/>
            <person name="Gharbi K."/>
            <person name="Hall N."/>
            <person name="Watson M."/>
            <person name="Adriaenssens E.M."/>
            <person name="Foster-Nyarko E."/>
            <person name="Jarju S."/>
            <person name="Secka A."/>
            <person name="Antonio M."/>
            <person name="Oren A."/>
            <person name="Chaudhuri R.R."/>
            <person name="La Ragione R."/>
            <person name="Hildebrand F."/>
            <person name="Pallen M.J."/>
        </authorList>
    </citation>
    <scope>NUCLEOTIDE SEQUENCE</scope>
    <source>
        <strain evidence="3">CHK160-1198</strain>
    </source>
</reference>
<dbReference type="PRINTS" id="PR01438">
    <property type="entry name" value="UNVRSLSTRESS"/>
</dbReference>
<organism evidence="3 4">
    <name type="scientific">Candidatus Avacidaminococcus intestinavium</name>
    <dbReference type="NCBI Taxonomy" id="2840684"/>
    <lineage>
        <taxon>Bacteria</taxon>
        <taxon>Bacillati</taxon>
        <taxon>Bacillota</taxon>
        <taxon>Negativicutes</taxon>
        <taxon>Acidaminococcales</taxon>
        <taxon>Acidaminococcaceae</taxon>
        <taxon>Acidaminococcaceae incertae sedis</taxon>
        <taxon>Candidatus Avacidaminococcus</taxon>
    </lineage>
</organism>
<dbReference type="PANTHER" id="PTHR46268">
    <property type="entry name" value="STRESS RESPONSE PROTEIN NHAX"/>
    <property type="match status" value="1"/>
</dbReference>
<dbReference type="SUPFAM" id="SSF52402">
    <property type="entry name" value="Adenine nucleotide alpha hydrolases-like"/>
    <property type="match status" value="1"/>
</dbReference>
<dbReference type="PANTHER" id="PTHR46268:SF6">
    <property type="entry name" value="UNIVERSAL STRESS PROTEIN UP12"/>
    <property type="match status" value="1"/>
</dbReference>
<evidence type="ECO:0000313" key="4">
    <source>
        <dbReference type="Proteomes" id="UP000824099"/>
    </source>
</evidence>
<evidence type="ECO:0000256" key="1">
    <source>
        <dbReference type="ARBA" id="ARBA00008791"/>
    </source>
</evidence>
<dbReference type="EMBL" id="DVNI01000126">
    <property type="protein sequence ID" value="HIU64829.1"/>
    <property type="molecule type" value="Genomic_DNA"/>
</dbReference>
<proteinExistence type="inferred from homology"/>
<reference evidence="3" key="1">
    <citation type="submission" date="2020-10" db="EMBL/GenBank/DDBJ databases">
        <authorList>
            <person name="Gilroy R."/>
        </authorList>
    </citation>
    <scope>NUCLEOTIDE SEQUENCE</scope>
    <source>
        <strain evidence="3">CHK160-1198</strain>
    </source>
</reference>
<dbReference type="AlphaFoldDB" id="A0A9D1MRI4"/>
<dbReference type="InterPro" id="IPR014729">
    <property type="entry name" value="Rossmann-like_a/b/a_fold"/>
</dbReference>
<sequence>MFKKILVPVDGSENAWHALQQATSIGEKFGSIIVVLNVIQPYNNAALLAVPFDYATINQGNDELAKIGDRVLAMAKEHLIDYEGETEYMMKIGHPSEKILDVAKRHECDAIVLGSRGLSSIAEFFLGSVSSKVSQYSTVPVLIVK</sequence>
<accession>A0A9D1MRI4</accession>
<gene>
    <name evidence="3" type="ORF">IAB06_07345</name>
</gene>
<name>A0A9D1MRI4_9FIRM</name>
<dbReference type="Proteomes" id="UP000824099">
    <property type="component" value="Unassembled WGS sequence"/>
</dbReference>
<protein>
    <submittedName>
        <fullName evidence="3">Universal stress protein</fullName>
    </submittedName>
</protein>
<comment type="similarity">
    <text evidence="1">Belongs to the universal stress protein A family.</text>
</comment>
<evidence type="ECO:0000259" key="2">
    <source>
        <dbReference type="Pfam" id="PF00582"/>
    </source>
</evidence>
<dbReference type="InterPro" id="IPR006016">
    <property type="entry name" value="UspA"/>
</dbReference>
<dbReference type="InterPro" id="IPR006015">
    <property type="entry name" value="Universal_stress_UspA"/>
</dbReference>
<dbReference type="Gene3D" id="3.40.50.620">
    <property type="entry name" value="HUPs"/>
    <property type="match status" value="1"/>
</dbReference>